<keyword evidence="5" id="KW-0472">Membrane</keyword>
<keyword evidence="3" id="KW-0808">Transferase</keyword>
<dbReference type="InterPro" id="IPR013216">
    <property type="entry name" value="Methyltransf_11"/>
</dbReference>
<evidence type="ECO:0000313" key="8">
    <source>
        <dbReference type="Proteomes" id="UP000053342"/>
    </source>
</evidence>
<dbReference type="Pfam" id="PF08241">
    <property type="entry name" value="Methyltransf_11"/>
    <property type="match status" value="1"/>
</dbReference>
<dbReference type="PANTHER" id="PTHR12176:SF80">
    <property type="entry name" value="EEF1A LYSINE METHYLTRANSFERASE 4"/>
    <property type="match status" value="1"/>
</dbReference>
<dbReference type="Proteomes" id="UP000053342">
    <property type="component" value="Unassembled WGS sequence"/>
</dbReference>
<keyword evidence="5" id="KW-0812">Transmembrane</keyword>
<organism evidence="7 8">
    <name type="scientific">Exophiala oligosperma</name>
    <dbReference type="NCBI Taxonomy" id="215243"/>
    <lineage>
        <taxon>Eukaryota</taxon>
        <taxon>Fungi</taxon>
        <taxon>Dikarya</taxon>
        <taxon>Ascomycota</taxon>
        <taxon>Pezizomycotina</taxon>
        <taxon>Eurotiomycetes</taxon>
        <taxon>Chaetothyriomycetidae</taxon>
        <taxon>Chaetothyriales</taxon>
        <taxon>Herpotrichiellaceae</taxon>
        <taxon>Exophiala</taxon>
    </lineage>
</organism>
<dbReference type="GO" id="GO:0008757">
    <property type="term" value="F:S-adenosylmethionine-dependent methyltransferase activity"/>
    <property type="evidence" value="ECO:0007669"/>
    <property type="project" value="InterPro"/>
</dbReference>
<evidence type="ECO:0000256" key="1">
    <source>
        <dbReference type="ARBA" id="ARBA00008361"/>
    </source>
</evidence>
<dbReference type="VEuPathDB" id="FungiDB:PV06_08307"/>
<keyword evidence="5" id="KW-1133">Transmembrane helix</keyword>
<keyword evidence="8" id="KW-1185">Reference proteome</keyword>
<feature type="region of interest" description="Disordered" evidence="4">
    <location>
        <begin position="334"/>
        <end position="359"/>
    </location>
</feature>
<dbReference type="RefSeq" id="XP_016259934.1">
    <property type="nucleotide sequence ID" value="XM_016409626.1"/>
</dbReference>
<feature type="domain" description="Methyltransferase type 11" evidence="6">
    <location>
        <begin position="59"/>
        <end position="166"/>
    </location>
</feature>
<accession>A0A0D2D9B7</accession>
<reference evidence="7 8" key="1">
    <citation type="submission" date="2015-01" db="EMBL/GenBank/DDBJ databases">
        <title>The Genome Sequence of Exophiala oligosperma CBS72588.</title>
        <authorList>
            <consortium name="The Broad Institute Genomics Platform"/>
            <person name="Cuomo C."/>
            <person name="de Hoog S."/>
            <person name="Gorbushina A."/>
            <person name="Stielow B."/>
            <person name="Teixiera M."/>
            <person name="Abouelleil A."/>
            <person name="Chapman S.B."/>
            <person name="Priest M."/>
            <person name="Young S.K."/>
            <person name="Wortman J."/>
            <person name="Nusbaum C."/>
            <person name="Birren B."/>
        </authorList>
    </citation>
    <scope>NUCLEOTIDE SEQUENCE [LARGE SCALE GENOMIC DNA]</scope>
    <source>
        <strain evidence="7 8">CBS 72588</strain>
    </source>
</reference>
<gene>
    <name evidence="7" type="ORF">PV06_08307</name>
</gene>
<feature type="compositionally biased region" description="Basic and acidic residues" evidence="4">
    <location>
        <begin position="346"/>
        <end position="359"/>
    </location>
</feature>
<dbReference type="GO" id="GO:0032259">
    <property type="term" value="P:methylation"/>
    <property type="evidence" value="ECO:0007669"/>
    <property type="project" value="UniProtKB-KW"/>
</dbReference>
<evidence type="ECO:0000256" key="3">
    <source>
        <dbReference type="ARBA" id="ARBA00022679"/>
    </source>
</evidence>
<dbReference type="InterPro" id="IPR029063">
    <property type="entry name" value="SAM-dependent_MTases_sf"/>
</dbReference>
<dbReference type="AlphaFoldDB" id="A0A0D2D9B7"/>
<proteinExistence type="inferred from homology"/>
<dbReference type="Gene3D" id="3.40.50.150">
    <property type="entry name" value="Vaccinia Virus protein VP39"/>
    <property type="match status" value="1"/>
</dbReference>
<dbReference type="CDD" id="cd02440">
    <property type="entry name" value="AdoMet_MTases"/>
    <property type="match status" value="1"/>
</dbReference>
<dbReference type="GeneID" id="27360381"/>
<dbReference type="InterPro" id="IPR051419">
    <property type="entry name" value="Lys/N-term_MeTrsfase_sf"/>
</dbReference>
<dbReference type="SUPFAM" id="SSF53335">
    <property type="entry name" value="S-adenosyl-L-methionine-dependent methyltransferases"/>
    <property type="match status" value="1"/>
</dbReference>
<dbReference type="OrthoDB" id="411785at2759"/>
<evidence type="ECO:0000256" key="5">
    <source>
        <dbReference type="SAM" id="Phobius"/>
    </source>
</evidence>
<dbReference type="PANTHER" id="PTHR12176">
    <property type="entry name" value="SAM-DEPENDENT METHYLTRANSFERASE SUPERFAMILY PROTEIN"/>
    <property type="match status" value="1"/>
</dbReference>
<dbReference type="EMBL" id="KN847339">
    <property type="protein sequence ID" value="KIW39718.1"/>
    <property type="molecule type" value="Genomic_DNA"/>
</dbReference>
<feature type="transmembrane region" description="Helical" evidence="5">
    <location>
        <begin position="286"/>
        <end position="308"/>
    </location>
</feature>
<comment type="similarity">
    <text evidence="1">Belongs to the methyltransferase superfamily.</text>
</comment>
<sequence>MSEAESKRLARSEYWDERYGQVGPDEQVHEWFRSFNDLESFLGRNLFQVRAPETAPQILHLGSGDSTIPEDLWRKGYRNQVCVDFSTVIVNNMSKQHGHLEGITWMHADVRQLDQIPSESVDVAFDKGTLDAMIHGSPWDPPDEVRDNTGRYIREVFRVLKPDSAFLYVTYRQPHLIKPLLNCEGVDWVITVDVLGGSGSSFDYHGFILKKAPLSTPGGAMAFATVVFAVVVSSWVVSRTEFNYDWKSPLTYPVLPKADFCHRAASQPAHLTLFCLTHRDALQRPFVTILIMSLVLSTVALVLFGHYLGLRTHNTALRPQHLLDGAQPLGRVARRHEVSAPSRELSSSRDGEQEDSRRWNDENMLEQEILLNLLRKSIWCETTNKGEESEDYFAWSPPSSQSMNSFAPSSMPTVTIFLIHRPEGDCNRLSKSFSGVLQRAEYTVDDGLKRQLQRCNQRSADTRSSS</sequence>
<evidence type="ECO:0000313" key="7">
    <source>
        <dbReference type="EMBL" id="KIW39718.1"/>
    </source>
</evidence>
<evidence type="ECO:0000256" key="2">
    <source>
        <dbReference type="ARBA" id="ARBA00022603"/>
    </source>
</evidence>
<evidence type="ECO:0000256" key="4">
    <source>
        <dbReference type="SAM" id="MobiDB-lite"/>
    </source>
</evidence>
<dbReference type="HOGENOM" id="CLU_586633_0_0_1"/>
<feature type="transmembrane region" description="Helical" evidence="5">
    <location>
        <begin position="218"/>
        <end position="237"/>
    </location>
</feature>
<name>A0A0D2D9B7_9EURO</name>
<evidence type="ECO:0000259" key="6">
    <source>
        <dbReference type="Pfam" id="PF08241"/>
    </source>
</evidence>
<protein>
    <recommendedName>
        <fullName evidence="6">Methyltransferase type 11 domain-containing protein</fullName>
    </recommendedName>
</protein>
<keyword evidence="2" id="KW-0489">Methyltransferase</keyword>